<dbReference type="PROSITE" id="PS51831">
    <property type="entry name" value="HD"/>
    <property type="match status" value="1"/>
</dbReference>
<dbReference type="Gene3D" id="3.10.20.30">
    <property type="match status" value="1"/>
</dbReference>
<comment type="function">
    <text evidence="5">In eubacteria ppGpp (guanosine 3'-diphosphate 5'-diphosphate) is a mediator of the stringent response that coordinates a variety of cellular activities in response to changes in nutritional abundance.</text>
</comment>
<dbReference type="Gene3D" id="1.10.3210.10">
    <property type="entry name" value="Hypothetical protein af1432"/>
    <property type="match status" value="1"/>
</dbReference>
<sequence>MDVEKENVELPQTALLAELMSVLSEYLSQEQLDQVHQAYQVASEAHAGQYRLSGEDYICHPVSVALILSHMKMDVDCIMAAIMHDLLEDTDTTYEELASLFNDDVAGLVDAVSKLTKINFKTREEAQAENMRKMFLAMAKDLRVIIIKLADRLHNMRTIKVMKPASRRRIAKETLDIYAPIAHRLGMHEFRLELEDLSFEAMFPRRRAIINKSIKKARGNRKEVVDKVEKLLVEKFLDTDFPGVIYGREKNLYSVYRKMKRQNIPFNEVFDVYAFRVIVETIEQCYQALGLLHNLFKPVPGRFKDYIALPKTNGYQSLHTVLVGPFGVPIELQIRTLEMDRLAESGIAAHWLYKTTDVAHDAKVRAHEWLRNLLETQKGSDDSFEFIDTLKVDLFPTEIFVFSPKGKIVKLPKGSTAVDFAFAVHTDIGMACAGVKINRIMEPLHTVLRNGQTIEIMTSDFAVCNPNWLNFVVTNKARHAIRNHLKEFKERDAIRLGGQLLNAEFKSVGLNFDDVDPEQLQKFLSEQQIGSLDALLMDLGFGNRMPLLVAQHLIAAAGDEDSFIDIAKGKQATATLNIHGADGMLINLGTCCRPIPGDKIIGFFNPGRGVVVHRVHCKNTREYKRKHKNWLSVQWANIVEGEFSSDIGLELKNERGVLAEIASILSSYDCNIENIKIASRSADASSDVFTITVRDRKHLARVMRRLHALASVIKIARIRN</sequence>
<comment type="catalytic activity">
    <reaction evidence="4">
        <text>guanosine 3',5'-bis(diphosphate) + H2O = GDP + diphosphate + H(+)</text>
        <dbReference type="Rhea" id="RHEA:14253"/>
        <dbReference type="ChEBI" id="CHEBI:15377"/>
        <dbReference type="ChEBI" id="CHEBI:15378"/>
        <dbReference type="ChEBI" id="CHEBI:33019"/>
        <dbReference type="ChEBI" id="CHEBI:58189"/>
        <dbReference type="ChEBI" id="CHEBI:77828"/>
        <dbReference type="EC" id="3.1.7.2"/>
    </reaction>
</comment>
<dbReference type="InterPro" id="IPR045865">
    <property type="entry name" value="ACT-like_dom_sf"/>
</dbReference>
<feature type="domain" description="TGS" evidence="8">
    <location>
        <begin position="395"/>
        <end position="458"/>
    </location>
</feature>
<proteinExistence type="inferred from homology"/>
<dbReference type="AlphaFoldDB" id="A0AB33Z0T8"/>
<dbReference type="InterPro" id="IPR043519">
    <property type="entry name" value="NT_sf"/>
</dbReference>
<dbReference type="GO" id="GO:0042594">
    <property type="term" value="P:response to starvation"/>
    <property type="evidence" value="ECO:0007669"/>
    <property type="project" value="TreeGrafter"/>
</dbReference>
<dbReference type="FunFam" id="1.10.3210.10:FF:000001">
    <property type="entry name" value="GTP pyrophosphokinase RelA"/>
    <property type="match status" value="1"/>
</dbReference>
<dbReference type="InterPro" id="IPR002912">
    <property type="entry name" value="ACT_dom"/>
</dbReference>
<dbReference type="InterPro" id="IPR006674">
    <property type="entry name" value="HD_domain"/>
</dbReference>
<dbReference type="Pfam" id="PF02824">
    <property type="entry name" value="TGS"/>
    <property type="match status" value="1"/>
</dbReference>
<feature type="domain" description="HD" evidence="7">
    <location>
        <begin position="57"/>
        <end position="156"/>
    </location>
</feature>
<dbReference type="InterPro" id="IPR033655">
    <property type="entry name" value="TGS_RelA/SpoT"/>
</dbReference>
<gene>
    <name evidence="9" type="ORF">L196_07866</name>
</gene>
<keyword evidence="1" id="KW-0378">Hydrolase</keyword>
<evidence type="ECO:0000256" key="4">
    <source>
        <dbReference type="ARBA" id="ARBA00047968"/>
    </source>
</evidence>
<accession>A0AB33Z0T8</accession>
<dbReference type="CDD" id="cd04876">
    <property type="entry name" value="ACT_RelA-SpoT"/>
    <property type="match status" value="1"/>
</dbReference>
<reference evidence="9 10" key="1">
    <citation type="journal article" date="2013" name="Genome Announc.">
        <title>Genome Sequence of the Pyrene- and Fluoranthene-Degrading Bacterium Cycloclasticus sp. Strain PY97M.</title>
        <authorList>
            <person name="Cui Z."/>
            <person name="Xu G."/>
            <person name="Li Q."/>
            <person name="Gao W."/>
            <person name="Zheng L."/>
        </authorList>
    </citation>
    <scope>NUCLEOTIDE SEQUENCE [LARGE SCALE GENOMIC DNA]</scope>
    <source>
        <strain evidence="9 10">PY97M</strain>
    </source>
</reference>
<dbReference type="GO" id="GO:0008893">
    <property type="term" value="F:guanosine-3',5'-bis(diphosphate) 3'-diphosphatase activity"/>
    <property type="evidence" value="ECO:0007669"/>
    <property type="project" value="UniProtKB-EC"/>
</dbReference>
<dbReference type="PROSITE" id="PS51880">
    <property type="entry name" value="TGS"/>
    <property type="match status" value="1"/>
</dbReference>
<comment type="similarity">
    <text evidence="5">Belongs to the relA/spoT family.</text>
</comment>
<dbReference type="PROSITE" id="PS51671">
    <property type="entry name" value="ACT"/>
    <property type="match status" value="1"/>
</dbReference>
<evidence type="ECO:0000259" key="6">
    <source>
        <dbReference type="PROSITE" id="PS51671"/>
    </source>
</evidence>
<keyword evidence="10" id="KW-1185">Reference proteome</keyword>
<dbReference type="SUPFAM" id="SSF81271">
    <property type="entry name" value="TGS-like"/>
    <property type="match status" value="1"/>
</dbReference>
<dbReference type="RefSeq" id="WP_015006634.1">
    <property type="nucleotide sequence ID" value="NZ_JBLWZB010000001.1"/>
</dbReference>
<dbReference type="Gene3D" id="3.30.460.10">
    <property type="entry name" value="Beta Polymerase, domain 2"/>
    <property type="match status" value="1"/>
</dbReference>
<evidence type="ECO:0000313" key="9">
    <source>
        <dbReference type="EMBL" id="EPD12769.1"/>
    </source>
</evidence>
<dbReference type="CDD" id="cd01668">
    <property type="entry name" value="TGS_RSH"/>
    <property type="match status" value="1"/>
</dbReference>
<dbReference type="InterPro" id="IPR007685">
    <property type="entry name" value="RelA_SpoT"/>
</dbReference>
<dbReference type="GO" id="GO:0015969">
    <property type="term" value="P:guanosine tetraphosphate metabolic process"/>
    <property type="evidence" value="ECO:0007669"/>
    <property type="project" value="InterPro"/>
</dbReference>
<dbReference type="InterPro" id="IPR012675">
    <property type="entry name" value="Beta-grasp_dom_sf"/>
</dbReference>
<evidence type="ECO:0000256" key="3">
    <source>
        <dbReference type="ARBA" id="ARBA00024387"/>
    </source>
</evidence>
<evidence type="ECO:0000259" key="8">
    <source>
        <dbReference type="PROSITE" id="PS51880"/>
    </source>
</evidence>
<dbReference type="Pfam" id="PF04607">
    <property type="entry name" value="RelA_SpoT"/>
    <property type="match status" value="1"/>
</dbReference>
<dbReference type="NCBIfam" id="TIGR00691">
    <property type="entry name" value="spoT_relA"/>
    <property type="match status" value="1"/>
</dbReference>
<dbReference type="PANTHER" id="PTHR21262:SF36">
    <property type="entry name" value="BIFUNCTIONAL (P)PPGPP SYNTHASE_HYDROLASE SPOT"/>
    <property type="match status" value="1"/>
</dbReference>
<dbReference type="SUPFAM" id="SSF55021">
    <property type="entry name" value="ACT-like"/>
    <property type="match status" value="1"/>
</dbReference>
<dbReference type="Pfam" id="PF19296">
    <property type="entry name" value="RelA_AH_RIS"/>
    <property type="match status" value="1"/>
</dbReference>
<dbReference type="SMART" id="SM00954">
    <property type="entry name" value="RelA_SpoT"/>
    <property type="match status" value="1"/>
</dbReference>
<dbReference type="Pfam" id="PF13328">
    <property type="entry name" value="HD_4"/>
    <property type="match status" value="1"/>
</dbReference>
<dbReference type="FunFam" id="3.10.20.30:FF:000002">
    <property type="entry name" value="GTP pyrophosphokinase (RelA/SpoT)"/>
    <property type="match status" value="1"/>
</dbReference>
<dbReference type="GO" id="GO:0008728">
    <property type="term" value="F:GTP diphosphokinase activity"/>
    <property type="evidence" value="ECO:0007669"/>
    <property type="project" value="TreeGrafter"/>
</dbReference>
<dbReference type="PANTHER" id="PTHR21262">
    <property type="entry name" value="GUANOSINE-3',5'-BIS DIPHOSPHATE 3'-PYROPHOSPHOHYDROLASE"/>
    <property type="match status" value="1"/>
</dbReference>
<dbReference type="InterPro" id="IPR004811">
    <property type="entry name" value="RelA/Spo_fam"/>
</dbReference>
<comment type="pathway">
    <text evidence="2">Purine metabolism; ppGpp biosynthesis; ppGpp from GDP: step 1/1.</text>
</comment>
<evidence type="ECO:0000256" key="2">
    <source>
        <dbReference type="ARBA" id="ARBA00024329"/>
    </source>
</evidence>
<name>A0AB33Z0T8_9GAMM</name>
<dbReference type="InterPro" id="IPR012676">
    <property type="entry name" value="TGS-like"/>
</dbReference>
<feature type="domain" description="ACT" evidence="6">
    <location>
        <begin position="646"/>
        <end position="720"/>
    </location>
</feature>
<evidence type="ECO:0000256" key="5">
    <source>
        <dbReference type="RuleBase" id="RU003847"/>
    </source>
</evidence>
<dbReference type="EC" id="3.1.7.2" evidence="3"/>
<organism evidence="9 10">
    <name type="scientific">Cycloclasticus pugetii</name>
    <dbReference type="NCBI Taxonomy" id="34068"/>
    <lineage>
        <taxon>Bacteria</taxon>
        <taxon>Pseudomonadati</taxon>
        <taxon>Pseudomonadota</taxon>
        <taxon>Gammaproteobacteria</taxon>
        <taxon>Thiotrichales</taxon>
        <taxon>Piscirickettsiaceae</taxon>
        <taxon>Cycloclasticus</taxon>
    </lineage>
</organism>
<dbReference type="InterPro" id="IPR045600">
    <property type="entry name" value="RelA/SpoT_AH_RIS"/>
</dbReference>
<dbReference type="Gene3D" id="3.30.70.260">
    <property type="match status" value="1"/>
</dbReference>
<dbReference type="Pfam" id="PF13291">
    <property type="entry name" value="ACT_4"/>
    <property type="match status" value="1"/>
</dbReference>
<dbReference type="SMART" id="SM00471">
    <property type="entry name" value="HDc"/>
    <property type="match status" value="1"/>
</dbReference>
<dbReference type="SUPFAM" id="SSF81301">
    <property type="entry name" value="Nucleotidyltransferase"/>
    <property type="match status" value="1"/>
</dbReference>
<dbReference type="SUPFAM" id="SSF109604">
    <property type="entry name" value="HD-domain/PDEase-like"/>
    <property type="match status" value="1"/>
</dbReference>
<dbReference type="CDD" id="cd00077">
    <property type="entry name" value="HDc"/>
    <property type="match status" value="1"/>
</dbReference>
<dbReference type="GO" id="GO:0015949">
    <property type="term" value="P:nucleobase-containing small molecule interconversion"/>
    <property type="evidence" value="ECO:0007669"/>
    <property type="project" value="UniProtKB-ARBA"/>
</dbReference>
<dbReference type="EMBL" id="ASHL01000006">
    <property type="protein sequence ID" value="EPD12769.1"/>
    <property type="molecule type" value="Genomic_DNA"/>
</dbReference>
<dbReference type="FunFam" id="3.30.460.10:FF:000001">
    <property type="entry name" value="GTP pyrophosphokinase RelA"/>
    <property type="match status" value="1"/>
</dbReference>
<protein>
    <recommendedName>
        <fullName evidence="3">guanosine-3',5'-bis(diphosphate) 3'-diphosphatase</fullName>
        <ecNumber evidence="3">3.1.7.2</ecNumber>
    </recommendedName>
</protein>
<evidence type="ECO:0000259" key="7">
    <source>
        <dbReference type="PROSITE" id="PS51831"/>
    </source>
</evidence>
<evidence type="ECO:0000256" key="1">
    <source>
        <dbReference type="ARBA" id="ARBA00022801"/>
    </source>
</evidence>
<dbReference type="GO" id="GO:0005886">
    <property type="term" value="C:plasma membrane"/>
    <property type="evidence" value="ECO:0007669"/>
    <property type="project" value="TreeGrafter"/>
</dbReference>
<comment type="caution">
    <text evidence="9">The sequence shown here is derived from an EMBL/GenBank/DDBJ whole genome shotgun (WGS) entry which is preliminary data.</text>
</comment>
<evidence type="ECO:0000313" key="10">
    <source>
        <dbReference type="Proteomes" id="UP000015462"/>
    </source>
</evidence>
<dbReference type="InterPro" id="IPR004095">
    <property type="entry name" value="TGS"/>
</dbReference>
<dbReference type="Proteomes" id="UP000015462">
    <property type="component" value="Unassembled WGS sequence"/>
</dbReference>
<dbReference type="InterPro" id="IPR003607">
    <property type="entry name" value="HD/PDEase_dom"/>
</dbReference>
<dbReference type="CDD" id="cd05399">
    <property type="entry name" value="NT_Rel-Spo_like"/>
    <property type="match status" value="1"/>
</dbReference>